<gene>
    <name evidence="1" type="ORF">A9404_05115</name>
</gene>
<dbReference type="NCBIfam" id="NF038262">
    <property type="entry name" value="SiaB_fam_kinase"/>
    <property type="match status" value="1"/>
</dbReference>
<reference evidence="1 2" key="1">
    <citation type="submission" date="2016-06" db="EMBL/GenBank/DDBJ databases">
        <title>Insight into the functional genes involving in sulfur oxidation in Pearl River water.</title>
        <authorList>
            <person name="Luo J."/>
            <person name="Tan X."/>
            <person name="Lin W."/>
        </authorList>
    </citation>
    <scope>NUCLEOTIDE SEQUENCE [LARGE SCALE GENOMIC DNA]</scope>
    <source>
        <strain evidence="1 2">LS2</strain>
    </source>
</reference>
<proteinExistence type="predicted"/>
<evidence type="ECO:0000313" key="2">
    <source>
        <dbReference type="Proteomes" id="UP000078596"/>
    </source>
</evidence>
<dbReference type="KEGG" id="haz:A9404_05115"/>
<dbReference type="Proteomes" id="UP000078596">
    <property type="component" value="Chromosome"/>
</dbReference>
<name>A0A191ZG42_9GAMM</name>
<protein>
    <submittedName>
        <fullName evidence="1">Uncharacterized protein</fullName>
    </submittedName>
</protein>
<organism evidence="1 2">
    <name type="scientific">Halothiobacillus diazotrophicus</name>
    <dbReference type="NCBI Taxonomy" id="1860122"/>
    <lineage>
        <taxon>Bacteria</taxon>
        <taxon>Pseudomonadati</taxon>
        <taxon>Pseudomonadota</taxon>
        <taxon>Gammaproteobacteria</taxon>
        <taxon>Chromatiales</taxon>
        <taxon>Halothiobacillaceae</taxon>
        <taxon>Halothiobacillus</taxon>
    </lineage>
</organism>
<dbReference type="AlphaFoldDB" id="A0A191ZG42"/>
<evidence type="ECO:0000313" key="1">
    <source>
        <dbReference type="EMBL" id="ANJ66838.1"/>
    </source>
</evidence>
<accession>A0A191ZG42</accession>
<dbReference type="STRING" id="1860122.A9404_05115"/>
<dbReference type="Pfam" id="PF19788">
    <property type="entry name" value="DUF6272"/>
    <property type="match status" value="1"/>
</dbReference>
<dbReference type="EMBL" id="CP016027">
    <property type="protein sequence ID" value="ANJ66838.1"/>
    <property type="molecule type" value="Genomic_DNA"/>
</dbReference>
<dbReference type="InterPro" id="IPR046239">
    <property type="entry name" value="DUF6272"/>
</dbReference>
<sequence length="186" mass="20482">MTNDMSLQDINPCFPGLDEHLIFFYAGYFSQNIINAIGDAVRLRIGQSDASGSVRRKIFSTFIEMAQNIVHYSSDSLTPPEQTTLEMRAGSVLVTHVDNAFLILCANPVSQEFAEQLTPQLEPLRAMTNEQIKDAYRKALRSETNENSKGAGLGLLTIAKDSSAPIEYGFNPIGNGMLMFTLKATI</sequence>
<keyword evidence="2" id="KW-1185">Reference proteome</keyword>